<proteinExistence type="predicted"/>
<comment type="caution">
    <text evidence="1">The sequence shown here is derived from an EMBL/GenBank/DDBJ whole genome shotgun (WGS) entry which is preliminary data.</text>
</comment>
<dbReference type="AlphaFoldDB" id="A0A0B0ENB5"/>
<protein>
    <submittedName>
        <fullName evidence="1">Polyketide cyclase / dehydrase and lipid transport</fullName>
    </submittedName>
</protein>
<sequence length="171" mass="19975">MLKRFLCVGSPFNLSIMKKVVREGVSEFHRKIFIHRKKMKFVSYHIEVCRDMRVSCDAVWDIITDTTRWIEWGPSIIAVECKDRYIHKGSRGRVKTAIGVWVHYKITDFDEGKYWSWRVFGIPATGHRIETKGEGICRLVFEVPFLAAPYAYVCKTALERIARIVEKGNVF</sequence>
<dbReference type="EMBL" id="JRYO01000148">
    <property type="protein sequence ID" value="KHE92145.1"/>
    <property type="molecule type" value="Genomic_DNA"/>
</dbReference>
<reference evidence="1 2" key="1">
    <citation type="submission" date="2014-10" db="EMBL/GenBank/DDBJ databases">
        <title>Draft genome of anammox bacterium scalindua brodae, obtained using differential coverage binning of sequence data from two enrichment reactors.</title>
        <authorList>
            <person name="Speth D.R."/>
            <person name="Russ L."/>
            <person name="Kartal B."/>
            <person name="Op den Camp H.J."/>
            <person name="Dutilh B.E."/>
            <person name="Jetten M.S."/>
        </authorList>
    </citation>
    <scope>NUCLEOTIDE SEQUENCE [LARGE SCALE GENOMIC DNA]</scope>
    <source>
        <strain evidence="1">RU1</strain>
    </source>
</reference>
<gene>
    <name evidence="1" type="ORF">SCABRO_02095</name>
</gene>
<dbReference type="Proteomes" id="UP000030652">
    <property type="component" value="Unassembled WGS sequence"/>
</dbReference>
<evidence type="ECO:0000313" key="2">
    <source>
        <dbReference type="Proteomes" id="UP000030652"/>
    </source>
</evidence>
<dbReference type="Pfam" id="PF10604">
    <property type="entry name" value="Polyketide_cyc2"/>
    <property type="match status" value="1"/>
</dbReference>
<dbReference type="SUPFAM" id="SSF55961">
    <property type="entry name" value="Bet v1-like"/>
    <property type="match status" value="1"/>
</dbReference>
<dbReference type="InterPro" id="IPR019587">
    <property type="entry name" value="Polyketide_cyclase/dehydratase"/>
</dbReference>
<dbReference type="eggNOG" id="COG3832">
    <property type="taxonomic scope" value="Bacteria"/>
</dbReference>
<dbReference type="Gene3D" id="3.30.530.20">
    <property type="match status" value="1"/>
</dbReference>
<accession>A0A0B0ENB5</accession>
<organism evidence="1 2">
    <name type="scientific">Candidatus Scalindua brodae</name>
    <dbReference type="NCBI Taxonomy" id="237368"/>
    <lineage>
        <taxon>Bacteria</taxon>
        <taxon>Pseudomonadati</taxon>
        <taxon>Planctomycetota</taxon>
        <taxon>Candidatus Brocadiia</taxon>
        <taxon>Candidatus Brocadiales</taxon>
        <taxon>Candidatus Scalinduaceae</taxon>
        <taxon>Candidatus Scalindua</taxon>
    </lineage>
</organism>
<evidence type="ECO:0000313" key="1">
    <source>
        <dbReference type="EMBL" id="KHE92145.1"/>
    </source>
</evidence>
<dbReference type="InterPro" id="IPR023393">
    <property type="entry name" value="START-like_dom_sf"/>
</dbReference>
<name>A0A0B0ENB5_9BACT</name>